<reference evidence="1 2" key="1">
    <citation type="journal article" date="2012" name="J. Bacteriol.">
        <title>Genome sequence of the pathogenic Herbaspirillum seropedicae strain Os34, isolated from rice roots.</title>
        <authorList>
            <person name="Ye W."/>
            <person name="Ye S."/>
            <person name="Liu J."/>
            <person name="Chang S."/>
            <person name="Chen M."/>
            <person name="Zhu B."/>
            <person name="Guo L."/>
            <person name="An Q."/>
        </authorList>
    </citation>
    <scope>NUCLEOTIDE SEQUENCE [LARGE SCALE GENOMIC DNA]</scope>
    <source>
        <strain evidence="1 2">Os34</strain>
    </source>
</reference>
<gene>
    <name evidence="1" type="ORF">C798_08255</name>
</gene>
<accession>A0A6M3ZNQ8</accession>
<dbReference type="AlphaFoldDB" id="A0A6M3ZNQ8"/>
<organism evidence="1 2">
    <name type="scientific">Herbaspirillum rubrisubalbicans Os34</name>
    <dbReference type="NCBI Taxonomy" id="1235827"/>
    <lineage>
        <taxon>Bacteria</taxon>
        <taxon>Pseudomonadati</taxon>
        <taxon>Pseudomonadota</taxon>
        <taxon>Betaproteobacteria</taxon>
        <taxon>Burkholderiales</taxon>
        <taxon>Oxalobacteraceae</taxon>
        <taxon>Herbaspirillum</taxon>
    </lineage>
</organism>
<name>A0A6M3ZNQ8_9BURK</name>
<dbReference type="EMBL" id="CP008956">
    <property type="protein sequence ID" value="QJQ00225.1"/>
    <property type="molecule type" value="Genomic_DNA"/>
</dbReference>
<evidence type="ECO:0000313" key="2">
    <source>
        <dbReference type="Proteomes" id="UP000501648"/>
    </source>
</evidence>
<evidence type="ECO:0000313" key="1">
    <source>
        <dbReference type="EMBL" id="QJQ00225.1"/>
    </source>
</evidence>
<sequence>MVYGRLPEYVMMQSLNYSFDYQGFEILIIGYEIGGGWRMAIELRKGSDIEIIRDTANVYPDFDSLRSMAIWTAHAKIASKVRDEAHQ</sequence>
<protein>
    <submittedName>
        <fullName evidence="1">Uncharacterized protein</fullName>
    </submittedName>
</protein>
<proteinExistence type="predicted"/>
<dbReference type="Proteomes" id="UP000501648">
    <property type="component" value="Chromosome"/>
</dbReference>